<dbReference type="Proteomes" id="UP000286931">
    <property type="component" value="Unassembled WGS sequence"/>
</dbReference>
<evidence type="ECO:0000313" key="2">
    <source>
        <dbReference type="Proteomes" id="UP000286931"/>
    </source>
</evidence>
<protein>
    <recommendedName>
        <fullName evidence="3">Pyridoxamine 5'-phosphate oxidase</fullName>
    </recommendedName>
</protein>
<accession>A0A401Z3R6</accession>
<organism evidence="1 2">
    <name type="scientific">Embleya hyalina</name>
    <dbReference type="NCBI Taxonomy" id="516124"/>
    <lineage>
        <taxon>Bacteria</taxon>
        <taxon>Bacillati</taxon>
        <taxon>Actinomycetota</taxon>
        <taxon>Actinomycetes</taxon>
        <taxon>Kitasatosporales</taxon>
        <taxon>Streptomycetaceae</taxon>
        <taxon>Embleya</taxon>
    </lineage>
</organism>
<proteinExistence type="predicted"/>
<keyword evidence="2" id="KW-1185">Reference proteome</keyword>
<dbReference type="AlphaFoldDB" id="A0A401Z3R6"/>
<name>A0A401Z3R6_9ACTN</name>
<evidence type="ECO:0008006" key="3">
    <source>
        <dbReference type="Google" id="ProtNLM"/>
    </source>
</evidence>
<evidence type="ECO:0000313" key="1">
    <source>
        <dbReference type="EMBL" id="GCE01493.1"/>
    </source>
</evidence>
<reference evidence="1 2" key="1">
    <citation type="submission" date="2018-12" db="EMBL/GenBank/DDBJ databases">
        <title>Draft genome sequence of Embleya hyalina NBRC 13850T.</title>
        <authorList>
            <person name="Komaki H."/>
            <person name="Hosoyama A."/>
            <person name="Kimura A."/>
            <person name="Ichikawa N."/>
            <person name="Tamura T."/>
        </authorList>
    </citation>
    <scope>NUCLEOTIDE SEQUENCE [LARGE SCALE GENOMIC DNA]</scope>
    <source>
        <strain evidence="1 2">NBRC 13850</strain>
    </source>
</reference>
<dbReference type="EMBL" id="BIFH01000049">
    <property type="protein sequence ID" value="GCE01493.1"/>
    <property type="molecule type" value="Genomic_DNA"/>
</dbReference>
<sequence length="185" mass="19502">MTDTDGTPEGAPLEAATPLEEAALLEEAAKKSGLLWLTVSPAPARPVWHVWLDGASWLVTAREPGAVEQFVPGLAAAATVLVDVRSKDKGGRLPGWTARVAVVAPGDPTYEPAVLALHAARLNAPDGEEQPARWARECDLVRLTPTGPARALPHDAGRAVPIGSPAVTRGASPLNWSIGRLRRRD</sequence>
<comment type="caution">
    <text evidence="1">The sequence shown here is derived from an EMBL/GenBank/DDBJ whole genome shotgun (WGS) entry which is preliminary data.</text>
</comment>
<gene>
    <name evidence="1" type="ORF">EHYA_09259</name>
</gene>
<dbReference type="RefSeq" id="WP_246127315.1">
    <property type="nucleotide sequence ID" value="NZ_BIFH01000049.1"/>
</dbReference>